<dbReference type="Proteomes" id="UP000012179">
    <property type="component" value="Chromosome"/>
</dbReference>
<accession>A0A1W6SNQ3</accession>
<organism evidence="1 2">
    <name type="scientific">Nitrosospira lacus</name>
    <dbReference type="NCBI Taxonomy" id="1288494"/>
    <lineage>
        <taxon>Bacteria</taxon>
        <taxon>Pseudomonadati</taxon>
        <taxon>Pseudomonadota</taxon>
        <taxon>Betaproteobacteria</taxon>
        <taxon>Nitrosomonadales</taxon>
        <taxon>Nitrosomonadaceae</taxon>
        <taxon>Nitrosospira</taxon>
    </lineage>
</organism>
<dbReference type="AlphaFoldDB" id="A0A1W6SNQ3"/>
<gene>
    <name evidence="1" type="ORF">EBAPG3_006395</name>
</gene>
<evidence type="ECO:0000313" key="1">
    <source>
        <dbReference type="EMBL" id="ARO87435.1"/>
    </source>
</evidence>
<evidence type="ECO:0000313" key="2">
    <source>
        <dbReference type="Proteomes" id="UP000012179"/>
    </source>
</evidence>
<dbReference type="KEGG" id="nlc:EBAPG3_006395"/>
<sequence>MFHELTRVLAGFSFRMEILFNGRMNKYAFSKNLLAKQKLCAITKRIYETSGLKGSSASR</sequence>
<name>A0A1W6SNQ3_9PROT</name>
<proteinExistence type="predicted"/>
<reference evidence="1 2" key="1">
    <citation type="journal article" date="2015" name="Int. J. Syst. Evol. Microbiol.">
        <title>Nitrosospira lacus sp. nov., a psychrotolerant, ammonia-oxidizing bacterium from sandy lake sediment.</title>
        <authorList>
            <person name="Urakawa H."/>
            <person name="Garcia J.C."/>
            <person name="Nielsen J.L."/>
            <person name="Le V.Q."/>
            <person name="Kozlowski J.A."/>
            <person name="Stein L.Y."/>
            <person name="Lim C.K."/>
            <person name="Pommerening-Roser A."/>
            <person name="Martens-Habbena W."/>
            <person name="Stahl D.A."/>
            <person name="Klotz M.G."/>
        </authorList>
    </citation>
    <scope>NUCLEOTIDE SEQUENCE [LARGE SCALE GENOMIC DNA]</scope>
    <source>
        <strain evidence="1 2">APG3</strain>
    </source>
</reference>
<dbReference type="EMBL" id="CP021106">
    <property type="protein sequence ID" value="ARO87435.1"/>
    <property type="molecule type" value="Genomic_DNA"/>
</dbReference>
<protein>
    <submittedName>
        <fullName evidence="1">Uncharacterized protein</fullName>
    </submittedName>
</protein>
<keyword evidence="2" id="KW-1185">Reference proteome</keyword>